<dbReference type="InterPro" id="IPR011344">
    <property type="entry name" value="ssDNA-bd"/>
</dbReference>
<dbReference type="AlphaFoldDB" id="A0ABD3DNU1"/>
<dbReference type="Gene3D" id="2.40.50.140">
    <property type="entry name" value="Nucleic acid-binding proteins"/>
    <property type="match status" value="1"/>
</dbReference>
<keyword evidence="5" id="KW-1185">Reference proteome</keyword>
<dbReference type="InterPro" id="IPR000424">
    <property type="entry name" value="Primosome_PriB/ssb"/>
</dbReference>
<evidence type="ECO:0000256" key="1">
    <source>
        <dbReference type="ARBA" id="ARBA00023125"/>
    </source>
</evidence>
<accession>A0ABD3DNU1</accession>
<dbReference type="EMBL" id="JAVIJP010000016">
    <property type="protein sequence ID" value="KAL3642551.1"/>
    <property type="molecule type" value="Genomic_DNA"/>
</dbReference>
<protein>
    <submittedName>
        <fullName evidence="4">Uncharacterized protein</fullName>
    </submittedName>
</protein>
<proteinExistence type="predicted"/>
<sequence length="362" mass="40487">MNLLTRAKTMSSHLIFSFTSPAKGLLNIHPKTAALQKCELYTTKTQLTKPKTQKPSSPPSSTFSQRTRKQSEALTPTPAWPKPGEIPYQSKVANFVNLIGYVELPIRFESASDGNNFATTRISLVNGGEKKITVPVVFEGDLANVVSCHVRENDCVFVSGQLSVDTTRLDPSESLGKFHVVAENINFVEGLKKIGVQLFDEMPVRAVDNDEDDKASVCVNTEPAPFLKVGKKKDPDQIMDLWRDLVKSPLQWYDYRDHKANGLVKEKYPDFKQKVTGEALWISSAPKWVLPGIGKLEFDVMDMKPKGGGVGDSWKNLVENPGNWWDKRMNKKNPKAPDFKHKESGEALWLNSCPDWALSKLL</sequence>
<dbReference type="PROSITE" id="PS50935">
    <property type="entry name" value="SSB"/>
    <property type="match status" value="1"/>
</dbReference>
<dbReference type="GO" id="GO:0003677">
    <property type="term" value="F:DNA binding"/>
    <property type="evidence" value="ECO:0007669"/>
    <property type="project" value="UniProtKB-UniRule"/>
</dbReference>
<evidence type="ECO:0000256" key="2">
    <source>
        <dbReference type="PROSITE-ProRule" id="PRU00252"/>
    </source>
</evidence>
<dbReference type="PANTHER" id="PTHR10302">
    <property type="entry name" value="SINGLE-STRANDED DNA-BINDING PROTEIN"/>
    <property type="match status" value="1"/>
</dbReference>
<feature type="region of interest" description="Disordered" evidence="3">
    <location>
        <begin position="46"/>
        <end position="83"/>
    </location>
</feature>
<evidence type="ECO:0000313" key="4">
    <source>
        <dbReference type="EMBL" id="KAL3642551.1"/>
    </source>
</evidence>
<dbReference type="SUPFAM" id="SSF50249">
    <property type="entry name" value="Nucleic acid-binding proteins"/>
    <property type="match status" value="1"/>
</dbReference>
<name>A0ABD3DNU1_9LAMI</name>
<keyword evidence="1 2" id="KW-0238">DNA-binding</keyword>
<reference evidence="5" key="1">
    <citation type="journal article" date="2024" name="IScience">
        <title>Strigolactones Initiate the Formation of Haustorium-like Structures in Castilleja.</title>
        <authorList>
            <person name="Buerger M."/>
            <person name="Peterson D."/>
            <person name="Chory J."/>
        </authorList>
    </citation>
    <scope>NUCLEOTIDE SEQUENCE [LARGE SCALE GENOMIC DNA]</scope>
</reference>
<organism evidence="4 5">
    <name type="scientific">Castilleja foliolosa</name>
    <dbReference type="NCBI Taxonomy" id="1961234"/>
    <lineage>
        <taxon>Eukaryota</taxon>
        <taxon>Viridiplantae</taxon>
        <taxon>Streptophyta</taxon>
        <taxon>Embryophyta</taxon>
        <taxon>Tracheophyta</taxon>
        <taxon>Spermatophyta</taxon>
        <taxon>Magnoliopsida</taxon>
        <taxon>eudicotyledons</taxon>
        <taxon>Gunneridae</taxon>
        <taxon>Pentapetalae</taxon>
        <taxon>asterids</taxon>
        <taxon>lamiids</taxon>
        <taxon>Lamiales</taxon>
        <taxon>Orobanchaceae</taxon>
        <taxon>Pedicularideae</taxon>
        <taxon>Castillejinae</taxon>
        <taxon>Castilleja</taxon>
    </lineage>
</organism>
<gene>
    <name evidence="4" type="ORF">CASFOL_013366</name>
</gene>
<feature type="compositionally biased region" description="Low complexity" evidence="3">
    <location>
        <begin position="46"/>
        <end position="62"/>
    </location>
</feature>
<dbReference type="Proteomes" id="UP001632038">
    <property type="component" value="Unassembled WGS sequence"/>
</dbReference>
<dbReference type="PANTHER" id="PTHR10302:SF23">
    <property type="entry name" value="PROTEIN OSB4, CHLOROPLASTIC"/>
    <property type="match status" value="1"/>
</dbReference>
<evidence type="ECO:0000256" key="3">
    <source>
        <dbReference type="SAM" id="MobiDB-lite"/>
    </source>
</evidence>
<comment type="caution">
    <text evidence="4">The sequence shown here is derived from an EMBL/GenBank/DDBJ whole genome shotgun (WGS) entry which is preliminary data.</text>
</comment>
<dbReference type="InterPro" id="IPR012340">
    <property type="entry name" value="NA-bd_OB-fold"/>
</dbReference>
<evidence type="ECO:0000313" key="5">
    <source>
        <dbReference type="Proteomes" id="UP001632038"/>
    </source>
</evidence>